<dbReference type="KEGG" id="gca:Galf_0045"/>
<evidence type="ECO:0000313" key="8">
    <source>
        <dbReference type="EMBL" id="ADL54090.1"/>
    </source>
</evidence>
<dbReference type="EMBL" id="CP002159">
    <property type="protein sequence ID" value="ADL54090.1"/>
    <property type="molecule type" value="Genomic_DNA"/>
</dbReference>
<dbReference type="GO" id="GO:0009279">
    <property type="term" value="C:cell outer membrane"/>
    <property type="evidence" value="ECO:0007669"/>
    <property type="project" value="UniProtKB-SubCell"/>
</dbReference>
<dbReference type="PROSITE" id="PS51123">
    <property type="entry name" value="OMPA_2"/>
    <property type="match status" value="1"/>
</dbReference>
<dbReference type="CDD" id="cd07185">
    <property type="entry name" value="OmpA_C-like"/>
    <property type="match status" value="1"/>
</dbReference>
<dbReference type="Pfam" id="PF00691">
    <property type="entry name" value="OmpA"/>
    <property type="match status" value="1"/>
</dbReference>
<dbReference type="HOGENOM" id="CLU_016890_5_0_4"/>
<dbReference type="InterPro" id="IPR006665">
    <property type="entry name" value="OmpA-like"/>
</dbReference>
<feature type="domain" description="OmpA-like" evidence="7">
    <location>
        <begin position="87"/>
        <end position="217"/>
    </location>
</feature>
<dbReference type="InterPro" id="IPR006664">
    <property type="entry name" value="OMP_bac"/>
</dbReference>
<reference evidence="8 9" key="1">
    <citation type="submission" date="2010-08" db="EMBL/GenBank/DDBJ databases">
        <title>Complete sequence of Gallionella capsiferriformans ES-2.</title>
        <authorList>
            <consortium name="US DOE Joint Genome Institute"/>
            <person name="Lucas S."/>
            <person name="Copeland A."/>
            <person name="Lapidus A."/>
            <person name="Cheng J.-F."/>
            <person name="Bruce D."/>
            <person name="Goodwin L."/>
            <person name="Pitluck S."/>
            <person name="Chertkov O."/>
            <person name="Davenport K.W."/>
            <person name="Detter J.C."/>
            <person name="Han C."/>
            <person name="Tapia R."/>
            <person name="Land M."/>
            <person name="Hauser L."/>
            <person name="Chang Y.-J."/>
            <person name="Jeffries C."/>
            <person name="Kyrpides N."/>
            <person name="Ivanova N."/>
            <person name="Mikhailova N."/>
            <person name="Shelobolina E.S."/>
            <person name="Picardal F."/>
            <person name="Roden E."/>
            <person name="Emerson D."/>
            <person name="Woyke T."/>
        </authorList>
    </citation>
    <scope>NUCLEOTIDE SEQUENCE [LARGE SCALE GENOMIC DNA]</scope>
    <source>
        <strain evidence="8 9">ES-2</strain>
    </source>
</reference>
<feature type="chain" id="PRO_5003128196" evidence="6">
    <location>
        <begin position="22"/>
        <end position="217"/>
    </location>
</feature>
<evidence type="ECO:0000256" key="1">
    <source>
        <dbReference type="ARBA" id="ARBA00004442"/>
    </source>
</evidence>
<dbReference type="STRING" id="395494.Galf_0045"/>
<evidence type="ECO:0000313" key="9">
    <source>
        <dbReference type="Proteomes" id="UP000001235"/>
    </source>
</evidence>
<feature type="region of interest" description="Disordered" evidence="5">
    <location>
        <begin position="172"/>
        <end position="191"/>
    </location>
</feature>
<dbReference type="InterPro" id="IPR036737">
    <property type="entry name" value="OmpA-like_sf"/>
</dbReference>
<comment type="subcellular location">
    <subcellularLocation>
        <location evidence="1">Cell outer membrane</location>
    </subcellularLocation>
</comment>
<dbReference type="InterPro" id="IPR006690">
    <property type="entry name" value="OMPA-like_CS"/>
</dbReference>
<name>D9SHQ7_GALCS</name>
<dbReference type="PROSITE" id="PS01068">
    <property type="entry name" value="OMPA_1"/>
    <property type="match status" value="1"/>
</dbReference>
<dbReference type="eggNOG" id="COG2885">
    <property type="taxonomic scope" value="Bacteria"/>
</dbReference>
<evidence type="ECO:0000256" key="4">
    <source>
        <dbReference type="PROSITE-ProRule" id="PRU00473"/>
    </source>
</evidence>
<dbReference type="AlphaFoldDB" id="D9SHQ7"/>
<dbReference type="Proteomes" id="UP000001235">
    <property type="component" value="Chromosome"/>
</dbReference>
<proteinExistence type="predicted"/>
<dbReference type="PRINTS" id="PR01021">
    <property type="entry name" value="OMPADOMAIN"/>
</dbReference>
<keyword evidence="9" id="KW-1185">Reference proteome</keyword>
<dbReference type="PANTHER" id="PTHR30329:SF21">
    <property type="entry name" value="LIPOPROTEIN YIAD-RELATED"/>
    <property type="match status" value="1"/>
</dbReference>
<evidence type="ECO:0000256" key="5">
    <source>
        <dbReference type="SAM" id="MobiDB-lite"/>
    </source>
</evidence>
<dbReference type="Gene3D" id="3.30.1330.60">
    <property type="entry name" value="OmpA-like domain"/>
    <property type="match status" value="1"/>
</dbReference>
<dbReference type="PANTHER" id="PTHR30329">
    <property type="entry name" value="STATOR ELEMENT OF FLAGELLAR MOTOR COMPLEX"/>
    <property type="match status" value="1"/>
</dbReference>
<evidence type="ECO:0000256" key="2">
    <source>
        <dbReference type="ARBA" id="ARBA00023136"/>
    </source>
</evidence>
<evidence type="ECO:0000259" key="7">
    <source>
        <dbReference type="PROSITE" id="PS51123"/>
    </source>
</evidence>
<gene>
    <name evidence="8" type="ordered locus">Galf_0045</name>
</gene>
<feature type="signal peptide" evidence="6">
    <location>
        <begin position="1"/>
        <end position="21"/>
    </location>
</feature>
<dbReference type="RefSeq" id="WP_013292033.1">
    <property type="nucleotide sequence ID" value="NC_014394.1"/>
</dbReference>
<dbReference type="InterPro" id="IPR050330">
    <property type="entry name" value="Bact_OuterMem_StrucFunc"/>
</dbReference>
<accession>D9SHQ7</accession>
<keyword evidence="6" id="KW-0732">Signal</keyword>
<protein>
    <submittedName>
        <fullName evidence="8">OmpA/MotB domain protein</fullName>
    </submittedName>
</protein>
<evidence type="ECO:0000256" key="6">
    <source>
        <dbReference type="SAM" id="SignalP"/>
    </source>
</evidence>
<sequence precursor="true">MKTFICLFGLTAVFVSSLVCAQEVADKSGYLTDSAGNVVRNAYGDCWRTGYWTPAMAISECDPDLVKKEVAIVPQQKEIPVIPEKIVPPAIVRLNAGTLFDFDRAEVKPEGKTVLDEKIVTGMKLHTDTGPLLIIGHADRIGSERYNQRLSERRANAVRDYLVEQGVGAQRLSVQGKGESEPDPVSNTGVSCRGMRGERLITCLQPDRRVTVETTAK</sequence>
<organism evidence="8 9">
    <name type="scientific">Gallionella capsiferriformans (strain ES-2)</name>
    <name type="common">Gallionella ferruginea capsiferriformans (strain ES-2)</name>
    <dbReference type="NCBI Taxonomy" id="395494"/>
    <lineage>
        <taxon>Bacteria</taxon>
        <taxon>Pseudomonadati</taxon>
        <taxon>Pseudomonadota</taxon>
        <taxon>Betaproteobacteria</taxon>
        <taxon>Nitrosomonadales</taxon>
        <taxon>Gallionellaceae</taxon>
        <taxon>Gallionella</taxon>
    </lineage>
</organism>
<evidence type="ECO:0000256" key="3">
    <source>
        <dbReference type="ARBA" id="ARBA00023237"/>
    </source>
</evidence>
<keyword evidence="2 4" id="KW-0472">Membrane</keyword>
<dbReference type="SUPFAM" id="SSF103088">
    <property type="entry name" value="OmpA-like"/>
    <property type="match status" value="1"/>
</dbReference>
<keyword evidence="3" id="KW-0998">Cell outer membrane</keyword>